<dbReference type="Gene3D" id="3.20.20.80">
    <property type="entry name" value="Glycosidases"/>
    <property type="match status" value="1"/>
</dbReference>
<dbReference type="CDD" id="cd11579">
    <property type="entry name" value="Glyco_tran_WbsX"/>
    <property type="match status" value="1"/>
</dbReference>
<sequence>MSTVKPIAFYLPQYHPVAENSEWWGPGFTEWTNVAKGRPNFVGHYQPHVPRELGFYDLRLVDNMRAQAELAKLYGVHGFCFYYYWFDGRRILELPIDNYLKSDIDFPFCICWANENWTRTWDGMEKDVLLEQKHGEDEDRRFLEDILPLLSDRRAIRVDGKPMLLVYRADLFPDSKQTVGRWRDVARQHGIGDIHLVAVQFYGIVDPRDWGFDAAVEFPPHTFLGSENRVTHHVDMINPDFRGGMADYRKVVAQSISRDKPDFRWYRGIVPSWDNTARRQHTSHILLNSSPSIYQYWLGRLVDYTRVNNAPEDQLIFINAWNEWGEGCHLEPDLKHGLAYLEATHAAVRGGRPDVDDLLKDGTLLRALGGERTTELLDDRDRLINEVVLLSAELRRAKPLETPFIKPSRVRSLIGRVLRPFPRFREFAVRFTRYGTDDRRASGCGRRPLRCGRPAYRVHSAPAR</sequence>
<protein>
    <submittedName>
        <fullName evidence="1">Glycosyltransferase</fullName>
    </submittedName>
</protein>
<reference evidence="1" key="1">
    <citation type="submission" date="2004-03" db="EMBL/GenBank/DDBJ databases">
        <title>Genes encoding LPS biosynthesis affect colony morphology and pathogenicity of Xanthomonas oryzae pathovars.</title>
        <authorList>
            <person name="Long J.Y."/>
            <person name="Li G.Y."/>
            <person name="Zhang X.D."/>
            <person name="Wang J.S."/>
        </authorList>
    </citation>
    <scope>NUCLEOTIDE SEQUENCE</scope>
</reference>
<proteinExistence type="predicted"/>
<dbReference type="AlphaFoldDB" id="Q5SEK0"/>
<name>Q5SEK0_XANOQ</name>
<dbReference type="GO" id="GO:0016740">
    <property type="term" value="F:transferase activity"/>
    <property type="evidence" value="ECO:0007669"/>
    <property type="project" value="UniProtKB-KW"/>
</dbReference>
<keyword evidence="1" id="KW-0808">Transferase</keyword>
<evidence type="ECO:0000313" key="1">
    <source>
        <dbReference type="EMBL" id="AAV67424.1"/>
    </source>
</evidence>
<dbReference type="Pfam" id="PF14307">
    <property type="entry name" value="Glyco_tran_WbsX"/>
    <property type="match status" value="1"/>
</dbReference>
<dbReference type="EMBL" id="AY572534">
    <property type="protein sequence ID" value="AAV67424.1"/>
    <property type="molecule type" value="Genomic_DNA"/>
</dbReference>
<dbReference type="InterPro" id="IPR032719">
    <property type="entry name" value="WbsX"/>
</dbReference>
<reference evidence="1" key="2">
    <citation type="submission" date="2008-12" db="EMBL/GenBank/DDBJ databases">
        <authorList>
            <person name="Long J."/>
            <person name="Li G."/>
            <person name="Peng J."/>
            <person name="Zhang X."/>
            <person name="Zhang X."/>
            <person name="Wang J."/>
        </authorList>
    </citation>
    <scope>NUCLEOTIDE SEQUENCE</scope>
</reference>
<organism evidence="1">
    <name type="scientific">Xanthomonas oryzae pv. oryzicola</name>
    <dbReference type="NCBI Taxonomy" id="129394"/>
    <lineage>
        <taxon>Bacteria</taxon>
        <taxon>Pseudomonadati</taxon>
        <taxon>Pseudomonadota</taxon>
        <taxon>Gammaproteobacteria</taxon>
        <taxon>Lysobacterales</taxon>
        <taxon>Lysobacteraceae</taxon>
        <taxon>Xanthomonas</taxon>
    </lineage>
</organism>
<dbReference type="PANTHER" id="PTHR41244:SF1">
    <property type="entry name" value="GLYCOSYLTRANSFERASE"/>
    <property type="match status" value="1"/>
</dbReference>
<accession>Q5SEK0</accession>
<dbReference type="PANTHER" id="PTHR41244">
    <property type="entry name" value="RHAMNAN SYNTHESIS F"/>
    <property type="match status" value="1"/>
</dbReference>
<gene>
    <name evidence="1" type="primary">wxocA</name>
</gene>